<proteinExistence type="predicted"/>
<comment type="caution">
    <text evidence="1">The sequence shown here is derived from an EMBL/GenBank/DDBJ whole genome shotgun (WGS) entry which is preliminary data.</text>
</comment>
<dbReference type="EMBL" id="MHVS01000004">
    <property type="protein sequence ID" value="OHA96712.1"/>
    <property type="molecule type" value="Genomic_DNA"/>
</dbReference>
<sequence length="103" mass="10041">MSGAIPLFPRIQEQNVTSFLIVQVRSELSPTVMLDGFAASVTIGRAGVGVGVGAGVGAGAGVGPGPGDGGAGGGPPLAQLPVAVTTTSPERVTPFWLAVAMTL</sequence>
<protein>
    <submittedName>
        <fullName evidence="1">Uncharacterized protein</fullName>
    </submittedName>
</protein>
<reference evidence="1 2" key="1">
    <citation type="journal article" date="2016" name="Nat. Commun.">
        <title>Thousands of microbial genomes shed light on interconnected biogeochemical processes in an aquifer system.</title>
        <authorList>
            <person name="Anantharaman K."/>
            <person name="Brown C.T."/>
            <person name="Hug L.A."/>
            <person name="Sharon I."/>
            <person name="Castelle C.J."/>
            <person name="Probst A.J."/>
            <person name="Thomas B.C."/>
            <person name="Singh A."/>
            <person name="Wilkins M.J."/>
            <person name="Karaoz U."/>
            <person name="Brodie E.L."/>
            <person name="Williams K.H."/>
            <person name="Hubbard S.S."/>
            <person name="Banfield J.F."/>
        </authorList>
    </citation>
    <scope>NUCLEOTIDE SEQUENCE [LARGE SCALE GENOMIC DNA]</scope>
</reference>
<gene>
    <name evidence="1" type="ORF">A3D49_02615</name>
</gene>
<dbReference type="Proteomes" id="UP000177279">
    <property type="component" value="Unassembled WGS sequence"/>
</dbReference>
<name>A0A1G2THN8_9BACT</name>
<evidence type="ECO:0000313" key="1">
    <source>
        <dbReference type="EMBL" id="OHA96712.1"/>
    </source>
</evidence>
<organism evidence="1 2">
    <name type="scientific">Candidatus Zambryskibacteria bacterium RIFCSPHIGHO2_02_FULL_43_37</name>
    <dbReference type="NCBI Taxonomy" id="1802749"/>
    <lineage>
        <taxon>Bacteria</taxon>
        <taxon>Candidatus Zambryskiibacteriota</taxon>
    </lineage>
</organism>
<dbReference type="AlphaFoldDB" id="A0A1G2THN8"/>
<evidence type="ECO:0000313" key="2">
    <source>
        <dbReference type="Proteomes" id="UP000177279"/>
    </source>
</evidence>
<accession>A0A1G2THN8</accession>